<dbReference type="OrthoDB" id="509901at2759"/>
<keyword evidence="2" id="KW-0689">Ribosomal protein</keyword>
<evidence type="ECO:0000313" key="7">
    <source>
        <dbReference type="EMBL" id="KLO18562.1"/>
    </source>
</evidence>
<dbReference type="Pfam" id="PF00327">
    <property type="entry name" value="Ribosomal_L30"/>
    <property type="match status" value="1"/>
</dbReference>
<dbReference type="PANTHER" id="PTHR15892:SF2">
    <property type="entry name" value="LARGE RIBOSOMAL SUBUNIT PROTEIN UL30M"/>
    <property type="match status" value="1"/>
</dbReference>
<dbReference type="SUPFAM" id="SSF55129">
    <property type="entry name" value="Ribosomal protein L30p/L7e"/>
    <property type="match status" value="1"/>
</dbReference>
<evidence type="ECO:0000256" key="1">
    <source>
        <dbReference type="ARBA" id="ARBA00007594"/>
    </source>
</evidence>
<comment type="similarity">
    <text evidence="1">Belongs to the universal ribosomal protein uL30 family.</text>
</comment>
<keyword evidence="8" id="KW-1185">Reference proteome</keyword>
<dbReference type="InterPro" id="IPR036919">
    <property type="entry name" value="Ribo_uL30_ferredoxin-like_sf"/>
</dbReference>
<dbReference type="STRING" id="27342.A0A0H2S3I9"/>
<dbReference type="Proteomes" id="UP000053477">
    <property type="component" value="Unassembled WGS sequence"/>
</dbReference>
<protein>
    <recommendedName>
        <fullName evidence="4">Large ribosomal subunit protein uL30m</fullName>
    </recommendedName>
</protein>
<name>A0A0H2S3I9_9AGAM</name>
<evidence type="ECO:0000256" key="2">
    <source>
        <dbReference type="ARBA" id="ARBA00022980"/>
    </source>
</evidence>
<dbReference type="InterPro" id="IPR005996">
    <property type="entry name" value="Ribosomal_uL30_bac-type"/>
</dbReference>
<evidence type="ECO:0000256" key="4">
    <source>
        <dbReference type="ARBA" id="ARBA00035281"/>
    </source>
</evidence>
<evidence type="ECO:0000313" key="8">
    <source>
        <dbReference type="Proteomes" id="UP000053477"/>
    </source>
</evidence>
<evidence type="ECO:0000256" key="5">
    <source>
        <dbReference type="SAM" id="MobiDB-lite"/>
    </source>
</evidence>
<organism evidence="7 8">
    <name type="scientific">Schizopora paradoxa</name>
    <dbReference type="NCBI Taxonomy" id="27342"/>
    <lineage>
        <taxon>Eukaryota</taxon>
        <taxon>Fungi</taxon>
        <taxon>Dikarya</taxon>
        <taxon>Basidiomycota</taxon>
        <taxon>Agaricomycotina</taxon>
        <taxon>Agaricomycetes</taxon>
        <taxon>Hymenochaetales</taxon>
        <taxon>Schizoporaceae</taxon>
        <taxon>Schizopora</taxon>
    </lineage>
</organism>
<feature type="compositionally biased region" description="Polar residues" evidence="5">
    <location>
        <begin position="1"/>
        <end position="26"/>
    </location>
</feature>
<sequence>MNTLRNSMARTCQRTGTSFTSGFNRISSRQLSSTSQDSSSQPSSSSSTDNAPPSPSSQGYYKITLLRSAISLGERKKGTLTSLGIHRRMQTVYHPHSPEFAGKILAVKELVKVENVGKEEVRTKTEQRRERRPAKGFKVVDGLGNRDLEQL</sequence>
<accession>A0A0H2S3I9</accession>
<keyword evidence="3" id="KW-0687">Ribonucleoprotein</keyword>
<dbReference type="InParanoid" id="A0A0H2S3I9"/>
<dbReference type="GO" id="GO:0006412">
    <property type="term" value="P:translation"/>
    <property type="evidence" value="ECO:0007669"/>
    <property type="project" value="InterPro"/>
</dbReference>
<dbReference type="GO" id="GO:0003735">
    <property type="term" value="F:structural constituent of ribosome"/>
    <property type="evidence" value="ECO:0007669"/>
    <property type="project" value="InterPro"/>
</dbReference>
<dbReference type="NCBIfam" id="TIGR01308">
    <property type="entry name" value="rpmD_bact"/>
    <property type="match status" value="1"/>
</dbReference>
<reference evidence="7 8" key="1">
    <citation type="submission" date="2015-04" db="EMBL/GenBank/DDBJ databases">
        <title>Complete genome sequence of Schizopora paradoxa KUC8140, a cosmopolitan wood degrader in East Asia.</title>
        <authorList>
            <consortium name="DOE Joint Genome Institute"/>
            <person name="Min B."/>
            <person name="Park H."/>
            <person name="Jang Y."/>
            <person name="Kim J.-J."/>
            <person name="Kim K.H."/>
            <person name="Pangilinan J."/>
            <person name="Lipzen A."/>
            <person name="Riley R."/>
            <person name="Grigoriev I.V."/>
            <person name="Spatafora J.W."/>
            <person name="Choi I.-G."/>
        </authorList>
    </citation>
    <scope>NUCLEOTIDE SEQUENCE [LARGE SCALE GENOMIC DNA]</scope>
    <source>
        <strain evidence="7 8">KUC8140</strain>
    </source>
</reference>
<dbReference type="FunCoup" id="A0A0H2S3I9">
    <property type="interactions" value="258"/>
</dbReference>
<feature type="region of interest" description="Disordered" evidence="5">
    <location>
        <begin position="1"/>
        <end position="59"/>
    </location>
</feature>
<dbReference type="InterPro" id="IPR016082">
    <property type="entry name" value="Ribosomal_uL30_ferredoxin-like"/>
</dbReference>
<proteinExistence type="inferred from homology"/>
<dbReference type="GO" id="GO:0015934">
    <property type="term" value="C:large ribosomal subunit"/>
    <property type="evidence" value="ECO:0007669"/>
    <property type="project" value="InterPro"/>
</dbReference>
<evidence type="ECO:0000259" key="6">
    <source>
        <dbReference type="Pfam" id="PF00327"/>
    </source>
</evidence>
<dbReference type="GO" id="GO:0005739">
    <property type="term" value="C:mitochondrion"/>
    <property type="evidence" value="ECO:0007669"/>
    <property type="project" value="TreeGrafter"/>
</dbReference>
<gene>
    <name evidence="7" type="ORF">SCHPADRAFT_866446</name>
</gene>
<feature type="domain" description="Large ribosomal subunit protein uL30-like ferredoxin-like fold" evidence="6">
    <location>
        <begin position="61"/>
        <end position="111"/>
    </location>
</feature>
<dbReference type="Gene3D" id="3.30.1390.20">
    <property type="entry name" value="Ribosomal protein L30, ferredoxin-like fold domain"/>
    <property type="match status" value="1"/>
</dbReference>
<dbReference type="PANTHER" id="PTHR15892">
    <property type="entry name" value="MITOCHONDRIAL RIBOSOMAL PROTEIN L30"/>
    <property type="match status" value="1"/>
</dbReference>
<feature type="compositionally biased region" description="Low complexity" evidence="5">
    <location>
        <begin position="27"/>
        <end position="51"/>
    </location>
</feature>
<dbReference type="EMBL" id="KQ085893">
    <property type="protein sequence ID" value="KLO18562.1"/>
    <property type="molecule type" value="Genomic_DNA"/>
</dbReference>
<evidence type="ECO:0000256" key="3">
    <source>
        <dbReference type="ARBA" id="ARBA00023274"/>
    </source>
</evidence>
<feature type="region of interest" description="Disordered" evidence="5">
    <location>
        <begin position="121"/>
        <end position="151"/>
    </location>
</feature>
<dbReference type="AlphaFoldDB" id="A0A0H2S3I9"/>